<dbReference type="Proteomes" id="UP000429229">
    <property type="component" value="Unassembled WGS sequence"/>
</dbReference>
<keyword evidence="3 4" id="KW-0521">NADP</keyword>
<keyword evidence="2 3" id="KW-0560">Oxidoreductase</keyword>
<dbReference type="InterPro" id="IPR029036">
    <property type="entry name" value="P5CR_dimer"/>
</dbReference>
<comment type="subcellular location">
    <subcellularLocation>
        <location evidence="3">Cytoplasm</location>
    </subcellularLocation>
</comment>
<comment type="pathway">
    <text evidence="3">Amino-acid biosynthesis; L-proline biosynthesis; L-proline from L-glutamate 5-semialdehyde: step 1/1.</text>
</comment>
<dbReference type="Pfam" id="PF14748">
    <property type="entry name" value="P5CR_dimer"/>
    <property type="match status" value="1"/>
</dbReference>
<sequence length="249" mass="26559">MGSALLEYWNKGDEKFIIVDPFLETAPDNTRLVKSREEISSEQFDLIIVAIKPQMVEQELPAYSTMLSGKGYVLSIAAGTSIVRLSGAMSGAPIIRVMPNLPAAIGKGTSSLVAGLGVNDKHRSHAVELMERTGTVLEVESEDMLDRATAVAGSGPGYVFEIARMYVAAAEELGFSREDARTLVLGTIEGTIAMAIADDETSLETLRDNVTSKGGTTAAGLEALNGDDALSAKMRDTLTAAYDRARELR</sequence>
<evidence type="ECO:0000256" key="1">
    <source>
        <dbReference type="ARBA" id="ARBA00005525"/>
    </source>
</evidence>
<comment type="caution">
    <text evidence="6">The sequence shown here is derived from an EMBL/GenBank/DDBJ whole genome shotgun (WGS) entry which is preliminary data.</text>
</comment>
<organism evidence="6 7">
    <name type="scientific">Alteriqipengyuania halimionae</name>
    <dbReference type="NCBI Taxonomy" id="1926630"/>
    <lineage>
        <taxon>Bacteria</taxon>
        <taxon>Pseudomonadati</taxon>
        <taxon>Pseudomonadota</taxon>
        <taxon>Alphaproteobacteria</taxon>
        <taxon>Sphingomonadales</taxon>
        <taxon>Erythrobacteraceae</taxon>
        <taxon>Alteriqipengyuania</taxon>
    </lineage>
</organism>
<accession>A0A6I4U5J0</accession>
<evidence type="ECO:0000256" key="2">
    <source>
        <dbReference type="ARBA" id="ARBA00023002"/>
    </source>
</evidence>
<dbReference type="UniPathway" id="UPA00098">
    <property type="reaction ID" value="UER00361"/>
</dbReference>
<dbReference type="HAMAP" id="MF_01925">
    <property type="entry name" value="P5C_reductase"/>
    <property type="match status" value="1"/>
</dbReference>
<feature type="domain" description="Pyrroline-5-carboxylate reductase dimerisation" evidence="5">
    <location>
        <begin position="142"/>
        <end position="248"/>
    </location>
</feature>
<evidence type="ECO:0000313" key="6">
    <source>
        <dbReference type="EMBL" id="MXP09711.1"/>
    </source>
</evidence>
<keyword evidence="3" id="KW-0641">Proline biosynthesis</keyword>
<gene>
    <name evidence="3" type="primary">proC</name>
    <name evidence="6" type="ORF">GRI68_05920</name>
</gene>
<comment type="function">
    <text evidence="3">Catalyzes the reduction of 1-pyrroline-5-carboxylate (PCA) to L-proline.</text>
</comment>
<reference evidence="6 7" key="1">
    <citation type="submission" date="2019-12" db="EMBL/GenBank/DDBJ databases">
        <title>Genomic-based taxomic classification of the family Erythrobacteraceae.</title>
        <authorList>
            <person name="Xu L."/>
        </authorList>
    </citation>
    <scope>NUCLEOTIDE SEQUENCE [LARGE SCALE GENOMIC DNA]</scope>
    <source>
        <strain evidence="6 7">LMG 29519</strain>
    </source>
</reference>
<dbReference type="PANTHER" id="PTHR11645">
    <property type="entry name" value="PYRROLINE-5-CARBOXYLATE REDUCTASE"/>
    <property type="match status" value="1"/>
</dbReference>
<name>A0A6I4U5J0_9SPHN</name>
<dbReference type="PIRSF" id="PIRSF000193">
    <property type="entry name" value="Pyrrol-5-carb_rd"/>
    <property type="match status" value="1"/>
</dbReference>
<dbReference type="PANTHER" id="PTHR11645:SF0">
    <property type="entry name" value="PYRROLINE-5-CARBOXYLATE REDUCTASE 3"/>
    <property type="match status" value="1"/>
</dbReference>
<dbReference type="GO" id="GO:0005737">
    <property type="term" value="C:cytoplasm"/>
    <property type="evidence" value="ECO:0007669"/>
    <property type="project" value="UniProtKB-SubCell"/>
</dbReference>
<keyword evidence="7" id="KW-1185">Reference proteome</keyword>
<protein>
    <recommendedName>
        <fullName evidence="3">Pyrroline-5-carboxylate reductase</fullName>
        <shortName evidence="3">P5C reductase</shortName>
        <shortName evidence="3">P5CR</shortName>
        <ecNumber evidence="3">1.5.1.2</ecNumber>
    </recommendedName>
    <alternativeName>
        <fullName evidence="3">PCA reductase</fullName>
    </alternativeName>
</protein>
<evidence type="ECO:0000256" key="3">
    <source>
        <dbReference type="HAMAP-Rule" id="MF_01925"/>
    </source>
</evidence>
<dbReference type="SUPFAM" id="SSF48179">
    <property type="entry name" value="6-phosphogluconate dehydrogenase C-terminal domain-like"/>
    <property type="match status" value="1"/>
</dbReference>
<comment type="catalytic activity">
    <reaction evidence="3">
        <text>L-proline + NADP(+) = (S)-1-pyrroline-5-carboxylate + NADPH + 2 H(+)</text>
        <dbReference type="Rhea" id="RHEA:14109"/>
        <dbReference type="ChEBI" id="CHEBI:15378"/>
        <dbReference type="ChEBI" id="CHEBI:17388"/>
        <dbReference type="ChEBI" id="CHEBI:57783"/>
        <dbReference type="ChEBI" id="CHEBI:58349"/>
        <dbReference type="ChEBI" id="CHEBI:60039"/>
        <dbReference type="EC" id="1.5.1.2"/>
    </reaction>
</comment>
<evidence type="ECO:0000256" key="4">
    <source>
        <dbReference type="PIRSR" id="PIRSR000193-1"/>
    </source>
</evidence>
<dbReference type="EC" id="1.5.1.2" evidence="3"/>
<dbReference type="InterPro" id="IPR053790">
    <property type="entry name" value="P5CR-like_CS"/>
</dbReference>
<dbReference type="InterPro" id="IPR008927">
    <property type="entry name" value="6-PGluconate_DH-like_C_sf"/>
</dbReference>
<dbReference type="PROSITE" id="PS00521">
    <property type="entry name" value="P5CR"/>
    <property type="match status" value="1"/>
</dbReference>
<evidence type="ECO:0000313" key="7">
    <source>
        <dbReference type="Proteomes" id="UP000429229"/>
    </source>
</evidence>
<evidence type="ECO:0000259" key="5">
    <source>
        <dbReference type="Pfam" id="PF14748"/>
    </source>
</evidence>
<dbReference type="GO" id="GO:0004735">
    <property type="term" value="F:pyrroline-5-carboxylate reductase activity"/>
    <property type="evidence" value="ECO:0007669"/>
    <property type="project" value="UniProtKB-UniRule"/>
</dbReference>
<dbReference type="SUPFAM" id="SSF51735">
    <property type="entry name" value="NAD(P)-binding Rossmann-fold domains"/>
    <property type="match status" value="1"/>
</dbReference>
<dbReference type="InterPro" id="IPR000304">
    <property type="entry name" value="Pyrroline-COOH_reductase"/>
</dbReference>
<comment type="similarity">
    <text evidence="1 3">Belongs to the pyrroline-5-carboxylate reductase family.</text>
</comment>
<dbReference type="Gene3D" id="3.40.50.720">
    <property type="entry name" value="NAD(P)-binding Rossmann-like Domain"/>
    <property type="match status" value="1"/>
</dbReference>
<dbReference type="GO" id="GO:0055129">
    <property type="term" value="P:L-proline biosynthetic process"/>
    <property type="evidence" value="ECO:0007669"/>
    <property type="project" value="UniProtKB-UniRule"/>
</dbReference>
<comment type="catalytic activity">
    <reaction evidence="3">
        <text>L-proline + NAD(+) = (S)-1-pyrroline-5-carboxylate + NADH + 2 H(+)</text>
        <dbReference type="Rhea" id="RHEA:14105"/>
        <dbReference type="ChEBI" id="CHEBI:15378"/>
        <dbReference type="ChEBI" id="CHEBI:17388"/>
        <dbReference type="ChEBI" id="CHEBI:57540"/>
        <dbReference type="ChEBI" id="CHEBI:57945"/>
        <dbReference type="ChEBI" id="CHEBI:60039"/>
        <dbReference type="EC" id="1.5.1.2"/>
    </reaction>
</comment>
<proteinExistence type="inferred from homology"/>
<dbReference type="EMBL" id="WTYR01000001">
    <property type="protein sequence ID" value="MXP09711.1"/>
    <property type="molecule type" value="Genomic_DNA"/>
</dbReference>
<dbReference type="InterPro" id="IPR036291">
    <property type="entry name" value="NAD(P)-bd_dom_sf"/>
</dbReference>
<dbReference type="Gene3D" id="1.10.3730.10">
    <property type="entry name" value="ProC C-terminal domain-like"/>
    <property type="match status" value="1"/>
</dbReference>
<keyword evidence="3" id="KW-0963">Cytoplasm</keyword>
<dbReference type="OrthoDB" id="9805754at2"/>
<feature type="binding site" evidence="4">
    <location>
        <begin position="50"/>
        <end position="53"/>
    </location>
    <ligand>
        <name>NADP(+)</name>
        <dbReference type="ChEBI" id="CHEBI:58349"/>
    </ligand>
</feature>
<dbReference type="AlphaFoldDB" id="A0A6I4U5J0"/>
<keyword evidence="3" id="KW-0028">Amino-acid biosynthesis</keyword>